<protein>
    <submittedName>
        <fullName evidence="17 18">Stearoyl-CoA desaturase 5-like</fullName>
    </submittedName>
</protein>
<evidence type="ECO:0000256" key="14">
    <source>
        <dbReference type="SAM" id="Phobius"/>
    </source>
</evidence>
<organism evidence="16 17">
    <name type="scientific">Limulus polyphemus</name>
    <name type="common">Atlantic horseshoe crab</name>
    <dbReference type="NCBI Taxonomy" id="6850"/>
    <lineage>
        <taxon>Eukaryota</taxon>
        <taxon>Metazoa</taxon>
        <taxon>Ecdysozoa</taxon>
        <taxon>Arthropoda</taxon>
        <taxon>Chelicerata</taxon>
        <taxon>Merostomata</taxon>
        <taxon>Xiphosura</taxon>
        <taxon>Limulidae</taxon>
        <taxon>Limulus</taxon>
    </lineage>
</organism>
<comment type="domain">
    <text evidence="12">The histidine box domains are involved in binding the catalytic metal ions.</text>
</comment>
<evidence type="ECO:0000256" key="6">
    <source>
        <dbReference type="ARBA" id="ARBA00022989"/>
    </source>
</evidence>
<evidence type="ECO:0000256" key="9">
    <source>
        <dbReference type="ARBA" id="ARBA00023098"/>
    </source>
</evidence>
<feature type="transmembrane region" description="Helical" evidence="14">
    <location>
        <begin position="57"/>
        <end position="77"/>
    </location>
</feature>
<dbReference type="Pfam" id="PF00487">
    <property type="entry name" value="FA_desaturase"/>
    <property type="match status" value="1"/>
</dbReference>
<evidence type="ECO:0000256" key="1">
    <source>
        <dbReference type="ARBA" id="ARBA00004141"/>
    </source>
</evidence>
<accession>A0ABM1BT37</accession>
<dbReference type="RefSeq" id="XP_013788135.1">
    <property type="nucleotide sequence ID" value="XM_013932681.2"/>
</dbReference>
<keyword evidence="4 12" id="KW-0812">Transmembrane</keyword>
<dbReference type="RefSeq" id="XP_013788134.1">
    <property type="nucleotide sequence ID" value="XM_013932680.2"/>
</dbReference>
<feature type="transmembrane region" description="Helical" evidence="14">
    <location>
        <begin position="32"/>
        <end position="50"/>
    </location>
</feature>
<dbReference type="PRINTS" id="PR00075">
    <property type="entry name" value="FACDDSATRASE"/>
</dbReference>
<sequence>MTPKAAENMPNKVTSSTEQVQDKDLPLVRTNVTIFIFLHATTLLGIYLGVTQPTWQGWVLAVVSVFLSCLGTTAGAHRLWSHKAYKAKLPLRIFLMLLFSLAGQNDIYEWSRDHRVHHKFSETNADPHDINRGLFFAHMGWLMRRKHPNVIKKGKTVDCSDLLEDPVVRFQRRFYVPLAFLCGFIIPTMIPVLGWGERLWFAFVTNGVARYVVSLHLTWLINSVAHWRGNKPYNRFLTAVESANITWWALGEGFHNFHHSFPNHYAASEYGWKHNFTTMFIDWMAKLGQAYDLKTVPDEVIEKTRLKTGDGTTTFGPSIEEIAKKR</sequence>
<evidence type="ECO:0000256" key="12">
    <source>
        <dbReference type="RuleBase" id="RU000581"/>
    </source>
</evidence>
<comment type="similarity">
    <text evidence="2 12">Belongs to the fatty acid desaturase type 1 family.</text>
</comment>
<keyword evidence="5" id="KW-0276">Fatty acid metabolism</keyword>
<keyword evidence="7 12" id="KW-0560">Oxidoreductase</keyword>
<evidence type="ECO:0000256" key="4">
    <source>
        <dbReference type="ARBA" id="ARBA00022692"/>
    </source>
</evidence>
<evidence type="ECO:0000256" key="11">
    <source>
        <dbReference type="ARBA" id="ARBA00023160"/>
    </source>
</evidence>
<dbReference type="GeneID" id="106472050"/>
<comment type="cofactor">
    <cofactor evidence="12">
        <name>Fe(2+)</name>
        <dbReference type="ChEBI" id="CHEBI:29033"/>
    </cofactor>
</comment>
<evidence type="ECO:0000256" key="7">
    <source>
        <dbReference type="ARBA" id="ARBA00023002"/>
    </source>
</evidence>
<evidence type="ECO:0000256" key="2">
    <source>
        <dbReference type="ARBA" id="ARBA00009295"/>
    </source>
</evidence>
<keyword evidence="3 12" id="KW-0444">Lipid biosynthesis</keyword>
<comment type="subcellular location">
    <subcellularLocation>
        <location evidence="1">Membrane</location>
        <topology evidence="1">Multi-pass membrane protein</topology>
    </subcellularLocation>
</comment>
<evidence type="ECO:0000313" key="18">
    <source>
        <dbReference type="RefSeq" id="XP_013788135.1"/>
    </source>
</evidence>
<proteinExistence type="inferred from homology"/>
<evidence type="ECO:0000256" key="8">
    <source>
        <dbReference type="ARBA" id="ARBA00023004"/>
    </source>
</evidence>
<dbReference type="PANTHER" id="PTHR11351:SF31">
    <property type="entry name" value="DESATURASE 1, ISOFORM A-RELATED"/>
    <property type="match status" value="1"/>
</dbReference>
<keyword evidence="16" id="KW-1185">Reference proteome</keyword>
<keyword evidence="11 12" id="KW-0275">Fatty acid biosynthesis</keyword>
<feature type="region of interest" description="Disordered" evidence="13">
    <location>
        <begin position="1"/>
        <end position="20"/>
    </location>
</feature>
<evidence type="ECO:0000256" key="3">
    <source>
        <dbReference type="ARBA" id="ARBA00022516"/>
    </source>
</evidence>
<evidence type="ECO:0000259" key="15">
    <source>
        <dbReference type="Pfam" id="PF00487"/>
    </source>
</evidence>
<keyword evidence="8" id="KW-0408">Iron</keyword>
<keyword evidence="9" id="KW-0443">Lipid metabolism</keyword>
<feature type="transmembrane region" description="Helical" evidence="14">
    <location>
        <begin position="174"/>
        <end position="193"/>
    </location>
</feature>
<feature type="domain" description="Fatty acid desaturase" evidence="15">
    <location>
        <begin position="53"/>
        <end position="263"/>
    </location>
</feature>
<name>A0ABM1BT37_LIMPO</name>
<dbReference type="InterPro" id="IPR005804">
    <property type="entry name" value="FA_desaturase_dom"/>
</dbReference>
<keyword evidence="6 14" id="KW-1133">Transmembrane helix</keyword>
<dbReference type="CDD" id="cd03505">
    <property type="entry name" value="Delta9-FADS-like"/>
    <property type="match status" value="1"/>
</dbReference>
<reference evidence="17 18" key="1">
    <citation type="submission" date="2025-05" db="UniProtKB">
        <authorList>
            <consortium name="RefSeq"/>
        </authorList>
    </citation>
    <scope>IDENTIFICATION</scope>
    <source>
        <tissue evidence="17 18">Muscle</tissue>
    </source>
</reference>
<dbReference type="InterPro" id="IPR015876">
    <property type="entry name" value="Acyl-CoA_DS"/>
</dbReference>
<evidence type="ECO:0000256" key="13">
    <source>
        <dbReference type="SAM" id="MobiDB-lite"/>
    </source>
</evidence>
<evidence type="ECO:0000256" key="10">
    <source>
        <dbReference type="ARBA" id="ARBA00023136"/>
    </source>
</evidence>
<evidence type="ECO:0000256" key="5">
    <source>
        <dbReference type="ARBA" id="ARBA00022832"/>
    </source>
</evidence>
<evidence type="ECO:0000313" key="17">
    <source>
        <dbReference type="RefSeq" id="XP_013788134.1"/>
    </source>
</evidence>
<dbReference type="Proteomes" id="UP000694941">
    <property type="component" value="Unplaced"/>
</dbReference>
<evidence type="ECO:0000313" key="16">
    <source>
        <dbReference type="Proteomes" id="UP000694941"/>
    </source>
</evidence>
<dbReference type="PANTHER" id="PTHR11351">
    <property type="entry name" value="ACYL-COA DESATURASE"/>
    <property type="match status" value="1"/>
</dbReference>
<keyword evidence="10 14" id="KW-0472">Membrane</keyword>
<gene>
    <name evidence="17 18" type="primary">LOC106472050</name>
</gene>